<dbReference type="Pfam" id="PF00005">
    <property type="entry name" value="ABC_tran"/>
    <property type="match status" value="1"/>
</dbReference>
<keyword evidence="7" id="KW-1185">Reference proteome</keyword>
<dbReference type="InterPro" id="IPR027417">
    <property type="entry name" value="P-loop_NTPase"/>
</dbReference>
<gene>
    <name evidence="6" type="ORF">HNQ09_000209</name>
</gene>
<name>A0A7W8LNP7_9DEIO</name>
<dbReference type="AlphaFoldDB" id="A0A7W8LNP7"/>
<evidence type="ECO:0000256" key="3">
    <source>
        <dbReference type="ARBA" id="ARBA00022840"/>
    </source>
</evidence>
<dbReference type="GO" id="GO:0005524">
    <property type="term" value="F:ATP binding"/>
    <property type="evidence" value="ECO:0007669"/>
    <property type="project" value="UniProtKB-KW"/>
</dbReference>
<organism evidence="6 7">
    <name type="scientific">Deinococcus budaensis</name>
    <dbReference type="NCBI Taxonomy" id="1665626"/>
    <lineage>
        <taxon>Bacteria</taxon>
        <taxon>Thermotogati</taxon>
        <taxon>Deinococcota</taxon>
        <taxon>Deinococci</taxon>
        <taxon>Deinococcales</taxon>
        <taxon>Deinococcaceae</taxon>
        <taxon>Deinococcus</taxon>
    </lineage>
</organism>
<dbReference type="SUPFAM" id="SSF52540">
    <property type="entry name" value="P-loop containing nucleoside triphosphate hydrolases"/>
    <property type="match status" value="1"/>
</dbReference>
<evidence type="ECO:0000313" key="6">
    <source>
        <dbReference type="EMBL" id="MBB5232792.1"/>
    </source>
</evidence>
<dbReference type="InterPro" id="IPR003593">
    <property type="entry name" value="AAA+_ATPase"/>
</dbReference>
<keyword evidence="2" id="KW-0547">Nucleotide-binding</keyword>
<protein>
    <submittedName>
        <fullName evidence="6">Heme exporter protein A</fullName>
    </submittedName>
</protein>
<proteinExistence type="predicted"/>
<dbReference type="Proteomes" id="UP000525389">
    <property type="component" value="Unassembled WGS sequence"/>
</dbReference>
<dbReference type="GO" id="GO:0016887">
    <property type="term" value="F:ATP hydrolysis activity"/>
    <property type="evidence" value="ECO:0007669"/>
    <property type="project" value="InterPro"/>
</dbReference>
<comment type="caution">
    <text evidence="6">The sequence shown here is derived from an EMBL/GenBank/DDBJ whole genome shotgun (WGS) entry which is preliminary data.</text>
</comment>
<dbReference type="EMBL" id="JACHFN010000001">
    <property type="protein sequence ID" value="MBB5232792.1"/>
    <property type="molecule type" value="Genomic_DNA"/>
</dbReference>
<dbReference type="PROSITE" id="PS50893">
    <property type="entry name" value="ABC_TRANSPORTER_2"/>
    <property type="match status" value="1"/>
</dbReference>
<feature type="domain" description="ABC transporter" evidence="5">
    <location>
        <begin position="34"/>
        <end position="239"/>
    </location>
</feature>
<evidence type="ECO:0000256" key="1">
    <source>
        <dbReference type="ARBA" id="ARBA00022448"/>
    </source>
</evidence>
<dbReference type="InterPro" id="IPR051782">
    <property type="entry name" value="ABC_Transporter_VariousFunc"/>
</dbReference>
<evidence type="ECO:0000256" key="2">
    <source>
        <dbReference type="ARBA" id="ARBA00022741"/>
    </source>
</evidence>
<evidence type="ECO:0000256" key="4">
    <source>
        <dbReference type="SAM" id="MobiDB-lite"/>
    </source>
</evidence>
<sequence length="239" mass="25305">MADAVGDQGAVRGAQEKTVLTAHRAPPPASSHALQLRDVWLRLGREVILRGVTLDVPAGGGVTLLGENGAGKTTLLRLIASGLRPTRGEGRVLGFDLRDSRAVRDLVHLMPVDAGLYPDLTGTENLDFALKMHGQRGDAAGALRRVGLERAAGRRVRFLSAGMRKRLALARAHLLARPLTLVDEPFANLDGAGRTLVLELLGDLAGRGVTLVIAAHEPHLARQVAPRALRVAGGKVEEA</sequence>
<dbReference type="PANTHER" id="PTHR42939">
    <property type="entry name" value="ABC TRANSPORTER ATP-BINDING PROTEIN ALBC-RELATED"/>
    <property type="match status" value="1"/>
</dbReference>
<reference evidence="6 7" key="1">
    <citation type="submission" date="2020-08" db="EMBL/GenBank/DDBJ databases">
        <title>Genomic Encyclopedia of Type Strains, Phase IV (KMG-IV): sequencing the most valuable type-strain genomes for metagenomic binning, comparative biology and taxonomic classification.</title>
        <authorList>
            <person name="Goeker M."/>
        </authorList>
    </citation>
    <scope>NUCLEOTIDE SEQUENCE [LARGE SCALE GENOMIC DNA]</scope>
    <source>
        <strain evidence="6 7">DSM 101791</strain>
    </source>
</reference>
<dbReference type="PANTHER" id="PTHR42939:SF1">
    <property type="entry name" value="ABC TRANSPORTER ATP-BINDING PROTEIN ALBC-RELATED"/>
    <property type="match status" value="1"/>
</dbReference>
<dbReference type="Gene3D" id="3.40.50.300">
    <property type="entry name" value="P-loop containing nucleotide triphosphate hydrolases"/>
    <property type="match status" value="1"/>
</dbReference>
<dbReference type="SMART" id="SM00382">
    <property type="entry name" value="AAA"/>
    <property type="match status" value="1"/>
</dbReference>
<accession>A0A7W8LNP7</accession>
<feature type="region of interest" description="Disordered" evidence="4">
    <location>
        <begin position="1"/>
        <end position="29"/>
    </location>
</feature>
<keyword evidence="1" id="KW-0813">Transport</keyword>
<keyword evidence="3" id="KW-0067">ATP-binding</keyword>
<dbReference type="InterPro" id="IPR003439">
    <property type="entry name" value="ABC_transporter-like_ATP-bd"/>
</dbReference>
<evidence type="ECO:0000259" key="5">
    <source>
        <dbReference type="PROSITE" id="PS50893"/>
    </source>
</evidence>
<evidence type="ECO:0000313" key="7">
    <source>
        <dbReference type="Proteomes" id="UP000525389"/>
    </source>
</evidence>